<feature type="region of interest" description="Disordered" evidence="1">
    <location>
        <begin position="47"/>
        <end position="76"/>
    </location>
</feature>
<feature type="compositionally biased region" description="Low complexity" evidence="1">
    <location>
        <begin position="47"/>
        <end position="65"/>
    </location>
</feature>
<proteinExistence type="predicted"/>
<protein>
    <recommendedName>
        <fullName evidence="5">Secreted protein</fullName>
    </recommendedName>
</protein>
<keyword evidence="2" id="KW-0812">Transmembrane</keyword>
<keyword evidence="4" id="KW-1185">Reference proteome</keyword>
<evidence type="ECO:0000313" key="4">
    <source>
        <dbReference type="Proteomes" id="UP001311915"/>
    </source>
</evidence>
<accession>A0AAV9MLM0</accession>
<dbReference type="Proteomes" id="UP001311915">
    <property type="component" value="Unassembled WGS sequence"/>
</dbReference>
<keyword evidence="2" id="KW-1133">Transmembrane helix</keyword>
<evidence type="ECO:0000313" key="3">
    <source>
        <dbReference type="EMBL" id="KAK4738894.1"/>
    </source>
</evidence>
<evidence type="ECO:0008006" key="5">
    <source>
        <dbReference type="Google" id="ProtNLM"/>
    </source>
</evidence>
<gene>
    <name evidence="3" type="ORF">R3W88_002591</name>
</gene>
<comment type="caution">
    <text evidence="3">The sequence shown here is derived from an EMBL/GenBank/DDBJ whole genome shotgun (WGS) entry which is preliminary data.</text>
</comment>
<keyword evidence="2" id="KW-0472">Membrane</keyword>
<name>A0AAV9MLM0_9SOLN</name>
<evidence type="ECO:0000256" key="1">
    <source>
        <dbReference type="SAM" id="MobiDB-lite"/>
    </source>
</evidence>
<sequence length="76" mass="8638">MPLCHCLIFGCLITLEIMYLLIVFLPLLGSFGTHTSNSSPRNVFFKSRSNPSSSFSSRCRTSLFSGSLKSQRWKRF</sequence>
<reference evidence="3 4" key="1">
    <citation type="submission" date="2023-10" db="EMBL/GenBank/DDBJ databases">
        <title>Genome-Wide Identification Analysis in wild type Solanum Pinnatisectum Reveals Some Genes Defensing Phytophthora Infestans.</title>
        <authorList>
            <person name="Sun C."/>
        </authorList>
    </citation>
    <scope>NUCLEOTIDE SEQUENCE [LARGE SCALE GENOMIC DNA]</scope>
    <source>
        <strain evidence="3">LQN</strain>
        <tissue evidence="3">Leaf</tissue>
    </source>
</reference>
<evidence type="ECO:0000256" key="2">
    <source>
        <dbReference type="SAM" id="Phobius"/>
    </source>
</evidence>
<dbReference type="EMBL" id="JAWPEI010000001">
    <property type="protein sequence ID" value="KAK4738894.1"/>
    <property type="molecule type" value="Genomic_DNA"/>
</dbReference>
<dbReference type="AlphaFoldDB" id="A0AAV9MLM0"/>
<feature type="transmembrane region" description="Helical" evidence="2">
    <location>
        <begin position="7"/>
        <end position="28"/>
    </location>
</feature>
<organism evidence="3 4">
    <name type="scientific">Solanum pinnatisectum</name>
    <name type="common">tansyleaf nightshade</name>
    <dbReference type="NCBI Taxonomy" id="50273"/>
    <lineage>
        <taxon>Eukaryota</taxon>
        <taxon>Viridiplantae</taxon>
        <taxon>Streptophyta</taxon>
        <taxon>Embryophyta</taxon>
        <taxon>Tracheophyta</taxon>
        <taxon>Spermatophyta</taxon>
        <taxon>Magnoliopsida</taxon>
        <taxon>eudicotyledons</taxon>
        <taxon>Gunneridae</taxon>
        <taxon>Pentapetalae</taxon>
        <taxon>asterids</taxon>
        <taxon>lamiids</taxon>
        <taxon>Solanales</taxon>
        <taxon>Solanaceae</taxon>
        <taxon>Solanoideae</taxon>
        <taxon>Solaneae</taxon>
        <taxon>Solanum</taxon>
    </lineage>
</organism>